<feature type="region of interest" description="Disordered" evidence="1">
    <location>
        <begin position="70"/>
        <end position="99"/>
    </location>
</feature>
<dbReference type="GO" id="GO:0032259">
    <property type="term" value="P:methylation"/>
    <property type="evidence" value="ECO:0007669"/>
    <property type="project" value="UniProtKB-KW"/>
</dbReference>
<dbReference type="EMBL" id="WWBZ02000073">
    <property type="protein sequence ID" value="KAF4302135.1"/>
    <property type="molecule type" value="Genomic_DNA"/>
</dbReference>
<dbReference type="PANTHER" id="PTHR43591:SF10">
    <property type="entry name" value="ABC TRANSMEMBRANE TYPE-1 DOMAIN-CONTAINING PROTEIN-RELATED"/>
    <property type="match status" value="1"/>
</dbReference>
<reference evidence="2" key="1">
    <citation type="submission" date="2020-04" db="EMBL/GenBank/DDBJ databases">
        <title>Genome Assembly and Annotation of Botryosphaeria dothidea sdau 11-99, a Latent Pathogen of Apple Fruit Ring Rot in China.</title>
        <authorList>
            <person name="Yu C."/>
            <person name="Diao Y."/>
            <person name="Lu Q."/>
            <person name="Zhao J."/>
            <person name="Cui S."/>
            <person name="Peng C."/>
            <person name="He B."/>
            <person name="Liu H."/>
        </authorList>
    </citation>
    <scope>NUCLEOTIDE SEQUENCE [LARGE SCALE GENOMIC DNA]</scope>
    <source>
        <strain evidence="2">Sdau11-99</strain>
    </source>
</reference>
<protein>
    <submittedName>
        <fullName evidence="2">Methyltransferase domain-containing protein</fullName>
    </submittedName>
</protein>
<evidence type="ECO:0000313" key="2">
    <source>
        <dbReference type="EMBL" id="KAF4302135.1"/>
    </source>
</evidence>
<dbReference type="Gene3D" id="3.40.50.150">
    <property type="entry name" value="Vaccinia Virus protein VP39"/>
    <property type="match status" value="1"/>
</dbReference>
<keyword evidence="3" id="KW-1185">Reference proteome</keyword>
<dbReference type="Proteomes" id="UP000572817">
    <property type="component" value="Unassembled WGS sequence"/>
</dbReference>
<dbReference type="AlphaFoldDB" id="A0A8H4IIV1"/>
<keyword evidence="2" id="KW-0808">Transferase</keyword>
<evidence type="ECO:0000313" key="3">
    <source>
        <dbReference type="Proteomes" id="UP000572817"/>
    </source>
</evidence>
<accession>A0A8H4IIV1</accession>
<dbReference type="SUPFAM" id="SSF53335">
    <property type="entry name" value="S-adenosyl-L-methionine-dependent methyltransferases"/>
    <property type="match status" value="1"/>
</dbReference>
<dbReference type="GO" id="GO:0008168">
    <property type="term" value="F:methyltransferase activity"/>
    <property type="evidence" value="ECO:0007669"/>
    <property type="project" value="UniProtKB-KW"/>
</dbReference>
<feature type="compositionally biased region" description="Low complexity" evidence="1">
    <location>
        <begin position="77"/>
        <end position="91"/>
    </location>
</feature>
<organism evidence="2 3">
    <name type="scientific">Botryosphaeria dothidea</name>
    <dbReference type="NCBI Taxonomy" id="55169"/>
    <lineage>
        <taxon>Eukaryota</taxon>
        <taxon>Fungi</taxon>
        <taxon>Dikarya</taxon>
        <taxon>Ascomycota</taxon>
        <taxon>Pezizomycotina</taxon>
        <taxon>Dothideomycetes</taxon>
        <taxon>Dothideomycetes incertae sedis</taxon>
        <taxon>Botryosphaeriales</taxon>
        <taxon>Botryosphaeriaceae</taxon>
        <taxon>Botryosphaeria</taxon>
    </lineage>
</organism>
<keyword evidence="2" id="KW-0489">Methyltransferase</keyword>
<feature type="region of interest" description="Disordered" evidence="1">
    <location>
        <begin position="1"/>
        <end position="51"/>
    </location>
</feature>
<dbReference type="CDD" id="cd02440">
    <property type="entry name" value="AdoMet_MTases"/>
    <property type="match status" value="1"/>
</dbReference>
<comment type="caution">
    <text evidence="2">The sequence shown here is derived from an EMBL/GenBank/DDBJ whole genome shotgun (WGS) entry which is preliminary data.</text>
</comment>
<proteinExistence type="predicted"/>
<evidence type="ECO:0000256" key="1">
    <source>
        <dbReference type="SAM" id="MobiDB-lite"/>
    </source>
</evidence>
<dbReference type="InterPro" id="IPR029063">
    <property type="entry name" value="SAM-dependent_MTases_sf"/>
</dbReference>
<dbReference type="OrthoDB" id="2013972at2759"/>
<sequence>MSAPDQEESAAAASSMPQPEQRRSGPGDAVQHAPPLAPPSQNPPSGAVQGPAAVGLEFPAYAYELYVDSDSGGGSDGSDSAANSAVDSSRSGAITTSRKSEVANYRYEHGRRYHAYSEGAYWLPNDEDEADRLDQQHRIWRLTLDGALHAAPISPDVQDVLDVGTGSGIWAIDFAKERPSAQVIGTDLSPIQPERAPPNVSFLVDDAESVWNFDGKRFNFIHARMLCLGMHDWGRFIQQCYDHLKPGGWLELHEIQFPIRCDDESVTEDSPLRKWSVLVKEAAAKGGIDALASDKFSRQMEERGFANVNEQYLKWAVNTWPKGEKQKLVGRLQFENFNRGLQGFSLALLTKVLGWSKDSFDLFLTEVRNDITDRRRHYYWQITVHYAQKPFGDKFLDPASSS</sequence>
<dbReference type="Pfam" id="PF13489">
    <property type="entry name" value="Methyltransf_23"/>
    <property type="match status" value="1"/>
</dbReference>
<dbReference type="PANTHER" id="PTHR43591">
    <property type="entry name" value="METHYLTRANSFERASE"/>
    <property type="match status" value="1"/>
</dbReference>
<name>A0A8H4IIV1_9PEZI</name>
<gene>
    <name evidence="2" type="ORF">GTA08_BOTSDO09947</name>
</gene>